<sequence>MGSRKVIGVGRNTRGTILMEWGDKSKYNNKGTKVTGIQKKKREERAGVKSTTENSSEKLKVIGGDLERSEEVEVSSAMVDNVQNKNSKMGCEGSKDQSHDQASNGAKAGNITGKVFNGMGLEDDGLCSANSEFSKQENLVGDREAVIKTTVGCCSITWLSSEVSRRKGECAAGGSKPLPLSASYCRKLRNIRLLFEGWIIAAQSCSDTDPCGSVLGRGFVQPLFCSLRCLMALLYCGSLRGVW</sequence>
<accession>A0ACB9DKT4</accession>
<gene>
    <name evidence="1" type="ORF">L6452_09551</name>
</gene>
<evidence type="ECO:0000313" key="1">
    <source>
        <dbReference type="EMBL" id="KAI3747106.1"/>
    </source>
</evidence>
<proteinExistence type="predicted"/>
<organism evidence="1 2">
    <name type="scientific">Arctium lappa</name>
    <name type="common">Greater burdock</name>
    <name type="synonym">Lappa major</name>
    <dbReference type="NCBI Taxonomy" id="4217"/>
    <lineage>
        <taxon>Eukaryota</taxon>
        <taxon>Viridiplantae</taxon>
        <taxon>Streptophyta</taxon>
        <taxon>Embryophyta</taxon>
        <taxon>Tracheophyta</taxon>
        <taxon>Spermatophyta</taxon>
        <taxon>Magnoliopsida</taxon>
        <taxon>eudicotyledons</taxon>
        <taxon>Gunneridae</taxon>
        <taxon>Pentapetalae</taxon>
        <taxon>asterids</taxon>
        <taxon>campanulids</taxon>
        <taxon>Asterales</taxon>
        <taxon>Asteraceae</taxon>
        <taxon>Carduoideae</taxon>
        <taxon>Cardueae</taxon>
        <taxon>Arctiinae</taxon>
        <taxon>Arctium</taxon>
    </lineage>
</organism>
<evidence type="ECO:0000313" key="2">
    <source>
        <dbReference type="Proteomes" id="UP001055879"/>
    </source>
</evidence>
<protein>
    <submittedName>
        <fullName evidence="1">Uncharacterized protein</fullName>
    </submittedName>
</protein>
<keyword evidence="2" id="KW-1185">Reference proteome</keyword>
<reference evidence="1 2" key="2">
    <citation type="journal article" date="2022" name="Mol. Ecol. Resour.">
        <title>The genomes of chicory, endive, great burdock and yacon provide insights into Asteraceae paleo-polyploidization history and plant inulin production.</title>
        <authorList>
            <person name="Fan W."/>
            <person name="Wang S."/>
            <person name="Wang H."/>
            <person name="Wang A."/>
            <person name="Jiang F."/>
            <person name="Liu H."/>
            <person name="Zhao H."/>
            <person name="Xu D."/>
            <person name="Zhang Y."/>
        </authorList>
    </citation>
    <scope>NUCLEOTIDE SEQUENCE [LARGE SCALE GENOMIC DNA]</scope>
    <source>
        <strain evidence="2">cv. Niubang</strain>
    </source>
</reference>
<comment type="caution">
    <text evidence="1">The sequence shown here is derived from an EMBL/GenBank/DDBJ whole genome shotgun (WGS) entry which is preliminary data.</text>
</comment>
<reference evidence="2" key="1">
    <citation type="journal article" date="2022" name="Mol. Ecol. Resour.">
        <title>The genomes of chicory, endive, great burdock and yacon provide insights into Asteraceae palaeo-polyploidization history and plant inulin production.</title>
        <authorList>
            <person name="Fan W."/>
            <person name="Wang S."/>
            <person name="Wang H."/>
            <person name="Wang A."/>
            <person name="Jiang F."/>
            <person name="Liu H."/>
            <person name="Zhao H."/>
            <person name="Xu D."/>
            <person name="Zhang Y."/>
        </authorList>
    </citation>
    <scope>NUCLEOTIDE SEQUENCE [LARGE SCALE GENOMIC DNA]</scope>
    <source>
        <strain evidence="2">cv. Niubang</strain>
    </source>
</reference>
<dbReference type="Proteomes" id="UP001055879">
    <property type="component" value="Linkage Group LG03"/>
</dbReference>
<name>A0ACB9DKT4_ARCLA</name>
<dbReference type="EMBL" id="CM042049">
    <property type="protein sequence ID" value="KAI3747106.1"/>
    <property type="molecule type" value="Genomic_DNA"/>
</dbReference>